<evidence type="ECO:0000313" key="1">
    <source>
        <dbReference type="EMBL" id="KAK5635930.1"/>
    </source>
</evidence>
<protein>
    <submittedName>
        <fullName evidence="1">Uncharacterized protein</fullName>
    </submittedName>
</protein>
<dbReference type="EMBL" id="JAWHQM010000059">
    <property type="protein sequence ID" value="KAK5635930.1"/>
    <property type="molecule type" value="Genomic_DNA"/>
</dbReference>
<dbReference type="Proteomes" id="UP001305414">
    <property type="component" value="Unassembled WGS sequence"/>
</dbReference>
<dbReference type="AlphaFoldDB" id="A0AAN7Z3W1"/>
<evidence type="ECO:0000313" key="2">
    <source>
        <dbReference type="Proteomes" id="UP001305414"/>
    </source>
</evidence>
<gene>
    <name evidence="1" type="ORF">RRF57_011642</name>
</gene>
<name>A0AAN7Z3W1_9PEZI</name>
<proteinExistence type="predicted"/>
<accession>A0AAN7Z3W1</accession>
<organism evidence="1 2">
    <name type="scientific">Xylaria bambusicola</name>
    <dbReference type="NCBI Taxonomy" id="326684"/>
    <lineage>
        <taxon>Eukaryota</taxon>
        <taxon>Fungi</taxon>
        <taxon>Dikarya</taxon>
        <taxon>Ascomycota</taxon>
        <taxon>Pezizomycotina</taxon>
        <taxon>Sordariomycetes</taxon>
        <taxon>Xylariomycetidae</taxon>
        <taxon>Xylariales</taxon>
        <taxon>Xylariaceae</taxon>
        <taxon>Xylaria</taxon>
    </lineage>
</organism>
<comment type="caution">
    <text evidence="1">The sequence shown here is derived from an EMBL/GenBank/DDBJ whole genome shotgun (WGS) entry which is preliminary data.</text>
</comment>
<sequence>MCWTGKAFNTCYECAREFNHKAHKVPCDAAKNGQACVERWLDYPVIHTGDNYAEYKACRAAEEECQRQIYCSRPLYLPILGKNRMRALAAAYR</sequence>
<reference evidence="1 2" key="1">
    <citation type="submission" date="2023-10" db="EMBL/GenBank/DDBJ databases">
        <title>Draft genome sequence of Xylaria bambusicola isolate GMP-LS, the root and basal stem rot pathogen of sugarcane in Indonesia.</title>
        <authorList>
            <person name="Selvaraj P."/>
            <person name="Muralishankar V."/>
            <person name="Muruganantham S."/>
            <person name="Sp S."/>
            <person name="Haryani S."/>
            <person name="Lau K.J.X."/>
            <person name="Naqvi N.I."/>
        </authorList>
    </citation>
    <scope>NUCLEOTIDE SEQUENCE [LARGE SCALE GENOMIC DNA]</scope>
    <source>
        <strain evidence="1">GMP-LS</strain>
    </source>
</reference>
<keyword evidence="2" id="KW-1185">Reference proteome</keyword>